<evidence type="ECO:0000256" key="10">
    <source>
        <dbReference type="SAM" id="MobiDB-lite"/>
    </source>
</evidence>
<evidence type="ECO:0000256" key="8">
    <source>
        <dbReference type="ARBA" id="ARBA00023779"/>
    </source>
</evidence>
<accession>A0ABT4PL82</accession>
<keyword evidence="13" id="KW-1185">Reference proteome</keyword>
<dbReference type="SMART" id="SM00987">
    <property type="entry name" value="UreE_C"/>
    <property type="match status" value="1"/>
</dbReference>
<keyword evidence="2" id="KW-0479">Metal-binding</keyword>
<evidence type="ECO:0000313" key="12">
    <source>
        <dbReference type="EMBL" id="MCZ8377321.1"/>
    </source>
</evidence>
<evidence type="ECO:0000256" key="5">
    <source>
        <dbReference type="ARBA" id="ARBA00023004"/>
    </source>
</evidence>
<dbReference type="InterPro" id="IPR036895">
    <property type="entry name" value="Uracil-DNA_glycosylase-like_sf"/>
</dbReference>
<dbReference type="RefSeq" id="WP_269892233.1">
    <property type="nucleotide sequence ID" value="NZ_JAPZPY010000001.1"/>
</dbReference>
<keyword evidence="1" id="KW-0004">4Fe-4S</keyword>
<evidence type="ECO:0000256" key="7">
    <source>
        <dbReference type="ARBA" id="ARBA00023204"/>
    </source>
</evidence>
<evidence type="ECO:0000313" key="13">
    <source>
        <dbReference type="Proteomes" id="UP001142153"/>
    </source>
</evidence>
<comment type="caution">
    <text evidence="12">The sequence shown here is derived from an EMBL/GenBank/DDBJ whole genome shotgun (WGS) entry which is preliminary data.</text>
</comment>
<evidence type="ECO:0000256" key="1">
    <source>
        <dbReference type="ARBA" id="ARBA00022485"/>
    </source>
</evidence>
<evidence type="ECO:0000256" key="9">
    <source>
        <dbReference type="ARBA" id="ARBA00023887"/>
    </source>
</evidence>
<organism evidence="12 13">
    <name type="scientific">Mycobacterium hippophais</name>
    <dbReference type="NCBI Taxonomy" id="3016340"/>
    <lineage>
        <taxon>Bacteria</taxon>
        <taxon>Bacillati</taxon>
        <taxon>Actinomycetota</taxon>
        <taxon>Actinomycetes</taxon>
        <taxon>Mycobacteriales</taxon>
        <taxon>Mycobacteriaceae</taxon>
        <taxon>Mycobacterium</taxon>
    </lineage>
</organism>
<dbReference type="Proteomes" id="UP001142153">
    <property type="component" value="Unassembled WGS sequence"/>
</dbReference>
<comment type="similarity">
    <text evidence="8">Belongs to the uracil-DNA glycosylase (UDG) superfamily. Type 5 (UDGb) family.</text>
</comment>
<reference evidence="12" key="1">
    <citation type="submission" date="2022-12" db="EMBL/GenBank/DDBJ databases">
        <authorList>
            <person name="Deng Y."/>
            <person name="Zhang Y.-Q."/>
        </authorList>
    </citation>
    <scope>NUCLEOTIDE SEQUENCE</scope>
    <source>
        <strain evidence="12">CPCC 205372</strain>
    </source>
</reference>
<protein>
    <recommendedName>
        <fullName evidence="9">Type-5 uracil-DNA glycosylase</fullName>
    </recommendedName>
</protein>
<keyword evidence="6" id="KW-0411">Iron-sulfur</keyword>
<sequence>MPLPHPRTGALFDSPVPPGSGWPGDPATARTAIATSPAQVVSMAEATGTLDELDAVVSVCRACPRLVEWREEVAVTKRKSFAGEPYWGRPITGWGAARPAIMVVGLAPAAQGGNRTGRVFTGDRSGDFLFASLHRTGLANQPTSVDAADGLTLLHTRMAAAVRCAPPGNAPTPAERSACAPWLDAEWRLVSADVRVVIALGGFAWRAALQMVRTGGGTVATPAPAFGHAVTARLTTPHGPLALIGCYHPSQQNTFTGRLTPAMMDDVFTLAKREAGL</sequence>
<keyword evidence="3" id="KW-0227">DNA damage</keyword>
<dbReference type="SMART" id="SM00986">
    <property type="entry name" value="UDG"/>
    <property type="match status" value="1"/>
</dbReference>
<dbReference type="PANTHER" id="PTHR33693">
    <property type="entry name" value="TYPE-5 URACIL-DNA GLYCOSYLASE"/>
    <property type="match status" value="1"/>
</dbReference>
<proteinExistence type="inferred from homology"/>
<keyword evidence="4" id="KW-0378">Hydrolase</keyword>
<dbReference type="EMBL" id="JAPZPY010000001">
    <property type="protein sequence ID" value="MCZ8377321.1"/>
    <property type="molecule type" value="Genomic_DNA"/>
</dbReference>
<evidence type="ECO:0000259" key="11">
    <source>
        <dbReference type="SMART" id="SM00986"/>
    </source>
</evidence>
<gene>
    <name evidence="12" type="ORF">O6P37_00450</name>
</gene>
<dbReference type="InterPro" id="IPR044147">
    <property type="entry name" value="UdgB-like"/>
</dbReference>
<evidence type="ECO:0000256" key="4">
    <source>
        <dbReference type="ARBA" id="ARBA00022801"/>
    </source>
</evidence>
<keyword evidence="7" id="KW-0234">DNA repair</keyword>
<feature type="domain" description="Uracil-DNA glycosylase-like" evidence="11">
    <location>
        <begin position="92"/>
        <end position="268"/>
    </location>
</feature>
<dbReference type="Pfam" id="PF03167">
    <property type="entry name" value="UDG"/>
    <property type="match status" value="1"/>
</dbReference>
<dbReference type="Gene3D" id="3.40.470.10">
    <property type="entry name" value="Uracil-DNA glycosylase-like domain"/>
    <property type="match status" value="1"/>
</dbReference>
<dbReference type="InterPro" id="IPR005122">
    <property type="entry name" value="Uracil-DNA_glycosylase-like"/>
</dbReference>
<name>A0ABT4PL82_9MYCO</name>
<evidence type="ECO:0000256" key="6">
    <source>
        <dbReference type="ARBA" id="ARBA00023014"/>
    </source>
</evidence>
<dbReference type="PANTHER" id="PTHR33693:SF3">
    <property type="entry name" value="TYPE-5 URACIL-DNA GLYCOSYLASE"/>
    <property type="match status" value="1"/>
</dbReference>
<keyword evidence="5" id="KW-0408">Iron</keyword>
<dbReference type="SUPFAM" id="SSF52141">
    <property type="entry name" value="Uracil-DNA glycosylase-like"/>
    <property type="match status" value="1"/>
</dbReference>
<dbReference type="CDD" id="cd10031">
    <property type="entry name" value="UDG-F5_TTUDGB_like"/>
    <property type="match status" value="1"/>
</dbReference>
<dbReference type="InterPro" id="IPR051536">
    <property type="entry name" value="UDG_Type-4/5"/>
</dbReference>
<evidence type="ECO:0000256" key="3">
    <source>
        <dbReference type="ARBA" id="ARBA00022763"/>
    </source>
</evidence>
<evidence type="ECO:0000256" key="2">
    <source>
        <dbReference type="ARBA" id="ARBA00022723"/>
    </source>
</evidence>
<feature type="region of interest" description="Disordered" evidence="10">
    <location>
        <begin position="1"/>
        <end position="26"/>
    </location>
</feature>